<dbReference type="EMBL" id="OV696697">
    <property type="protein sequence ID" value="CAH1242560.1"/>
    <property type="molecule type" value="Genomic_DNA"/>
</dbReference>
<feature type="region of interest" description="Disordered" evidence="1">
    <location>
        <begin position="262"/>
        <end position="293"/>
    </location>
</feature>
<reference evidence="2" key="1">
    <citation type="submission" date="2022-01" db="EMBL/GenBank/DDBJ databases">
        <authorList>
            <person name="Braso-Vives M."/>
        </authorList>
    </citation>
    <scope>NUCLEOTIDE SEQUENCE</scope>
</reference>
<gene>
    <name evidence="2" type="primary">Hypp6842</name>
    <name evidence="2" type="ORF">BLAG_LOCUS5849</name>
</gene>
<feature type="region of interest" description="Disordered" evidence="1">
    <location>
        <begin position="1"/>
        <end position="21"/>
    </location>
</feature>
<sequence>MVRAKGDHAAQWAAEQTKEEQEKAINIARKMPGGNASRGVFAKSLGGEKSTESWKARTMAGFLFTNELKTCNNVTGDDTLGKLDPNRIEAIIDTQEENNRKDKKTQAETCIILASSPDSDRETVQREGPIASLSSMKMSTRQSSLVTSAVTDGVASTSAVAATSAVIAAVAATSAVIAAVAATSAVIAEVAATSAVITAVAATSAVIAEVAATHIEFNVRYSSKYSMYSSTLPPFLKNRPRSLVEHILSRYEDERLYIKPKSRVNKGGGSRGAGHGDAGGGDATPYPPSGAPVAAARTCRLSVAA</sequence>
<evidence type="ECO:0000313" key="3">
    <source>
        <dbReference type="Proteomes" id="UP000838412"/>
    </source>
</evidence>
<accession>A0A8J9YVP9</accession>
<dbReference type="AlphaFoldDB" id="A0A8J9YVP9"/>
<dbReference type="Proteomes" id="UP000838412">
    <property type="component" value="Chromosome 12"/>
</dbReference>
<evidence type="ECO:0000256" key="1">
    <source>
        <dbReference type="SAM" id="MobiDB-lite"/>
    </source>
</evidence>
<organism evidence="2 3">
    <name type="scientific">Branchiostoma lanceolatum</name>
    <name type="common">Common lancelet</name>
    <name type="synonym">Amphioxus lanceolatum</name>
    <dbReference type="NCBI Taxonomy" id="7740"/>
    <lineage>
        <taxon>Eukaryota</taxon>
        <taxon>Metazoa</taxon>
        <taxon>Chordata</taxon>
        <taxon>Cephalochordata</taxon>
        <taxon>Leptocardii</taxon>
        <taxon>Amphioxiformes</taxon>
        <taxon>Branchiostomatidae</taxon>
        <taxon>Branchiostoma</taxon>
    </lineage>
</organism>
<protein>
    <submittedName>
        <fullName evidence="2">Hypp6842 protein</fullName>
    </submittedName>
</protein>
<keyword evidence="3" id="KW-1185">Reference proteome</keyword>
<name>A0A8J9YVP9_BRALA</name>
<evidence type="ECO:0000313" key="2">
    <source>
        <dbReference type="EMBL" id="CAH1242560.1"/>
    </source>
</evidence>
<feature type="compositionally biased region" description="Gly residues" evidence="1">
    <location>
        <begin position="266"/>
        <end position="282"/>
    </location>
</feature>
<proteinExistence type="predicted"/>